<evidence type="ECO:0000313" key="2">
    <source>
        <dbReference type="Proteomes" id="UP001239994"/>
    </source>
</evidence>
<dbReference type="Proteomes" id="UP001239994">
    <property type="component" value="Unassembled WGS sequence"/>
</dbReference>
<name>A0AAD8Z2D9_9TELE</name>
<dbReference type="AlphaFoldDB" id="A0AAD8Z2D9"/>
<sequence length="102" mass="11011">MLATSGELWGRVASSHEFVSHVEGPLQRWHRTRPTILAQAPPLAAVLNPASAARLAHSPAPVSQQQVFGLEQSRQEVQGAEESAIINNASTVQVEATEKHLE</sequence>
<accession>A0AAD8Z2D9</accession>
<feature type="non-terminal residue" evidence="1">
    <location>
        <position position="102"/>
    </location>
</feature>
<reference evidence="1" key="1">
    <citation type="submission" date="2023-03" db="EMBL/GenBank/DDBJ databases">
        <title>Electrophorus voltai genome.</title>
        <authorList>
            <person name="Bian C."/>
        </authorList>
    </citation>
    <scope>NUCLEOTIDE SEQUENCE</scope>
    <source>
        <strain evidence="1">CB-2022</strain>
        <tissue evidence="1">Muscle</tissue>
    </source>
</reference>
<organism evidence="1 2">
    <name type="scientific">Electrophorus voltai</name>
    <dbReference type="NCBI Taxonomy" id="2609070"/>
    <lineage>
        <taxon>Eukaryota</taxon>
        <taxon>Metazoa</taxon>
        <taxon>Chordata</taxon>
        <taxon>Craniata</taxon>
        <taxon>Vertebrata</taxon>
        <taxon>Euteleostomi</taxon>
        <taxon>Actinopterygii</taxon>
        <taxon>Neopterygii</taxon>
        <taxon>Teleostei</taxon>
        <taxon>Ostariophysi</taxon>
        <taxon>Gymnotiformes</taxon>
        <taxon>Gymnotoidei</taxon>
        <taxon>Gymnotidae</taxon>
        <taxon>Electrophorus</taxon>
    </lineage>
</organism>
<comment type="caution">
    <text evidence="1">The sequence shown here is derived from an EMBL/GenBank/DDBJ whole genome shotgun (WGS) entry which is preliminary data.</text>
</comment>
<protein>
    <submittedName>
        <fullName evidence="1">Uncharacterized protein</fullName>
    </submittedName>
</protein>
<dbReference type="EMBL" id="JAROKS010000020">
    <property type="protein sequence ID" value="KAK1791181.1"/>
    <property type="molecule type" value="Genomic_DNA"/>
</dbReference>
<proteinExistence type="predicted"/>
<keyword evidence="2" id="KW-1185">Reference proteome</keyword>
<gene>
    <name evidence="1" type="ORF">P4O66_013144</name>
</gene>
<evidence type="ECO:0000313" key="1">
    <source>
        <dbReference type="EMBL" id="KAK1791181.1"/>
    </source>
</evidence>